<accession>A0A9P5PHB5</accession>
<comment type="caution">
    <text evidence="2">The sequence shown here is derived from an EMBL/GenBank/DDBJ whole genome shotgun (WGS) entry which is preliminary data.</text>
</comment>
<evidence type="ECO:0000313" key="2">
    <source>
        <dbReference type="EMBL" id="KAF9063373.1"/>
    </source>
</evidence>
<evidence type="ECO:0000313" key="3">
    <source>
        <dbReference type="Proteomes" id="UP000772434"/>
    </source>
</evidence>
<keyword evidence="3" id="KW-1185">Reference proteome</keyword>
<sequence>MVMFSIERSTMQIEKEISSECRHYINFNHQQKMSDPELEHRAICFKSQGVDVETIIKNARTYSAIQSEVRCSACASCKPQMTNIPISTAVECLQTQNVGYKFPSELYKHSLEVLEECNSAPAVLLAIHSEREKLFPEAAEDRKRLAAVISESRGAGSSISMPREKSKDKRDEREKKAFASVQRLV</sequence>
<dbReference type="AlphaFoldDB" id="A0A9P5PHB5"/>
<dbReference type="EMBL" id="JADNRY010000148">
    <property type="protein sequence ID" value="KAF9063373.1"/>
    <property type="molecule type" value="Genomic_DNA"/>
</dbReference>
<feature type="compositionally biased region" description="Basic and acidic residues" evidence="1">
    <location>
        <begin position="162"/>
        <end position="177"/>
    </location>
</feature>
<proteinExistence type="predicted"/>
<feature type="region of interest" description="Disordered" evidence="1">
    <location>
        <begin position="151"/>
        <end position="185"/>
    </location>
</feature>
<gene>
    <name evidence="2" type="ORF">BDP27DRAFT_1478610</name>
</gene>
<reference evidence="2" key="1">
    <citation type="submission" date="2020-11" db="EMBL/GenBank/DDBJ databases">
        <authorList>
            <consortium name="DOE Joint Genome Institute"/>
            <person name="Ahrendt S."/>
            <person name="Riley R."/>
            <person name="Andreopoulos W."/>
            <person name="Labutti K."/>
            <person name="Pangilinan J."/>
            <person name="Ruiz-Duenas F.J."/>
            <person name="Barrasa J.M."/>
            <person name="Sanchez-Garcia M."/>
            <person name="Camarero S."/>
            <person name="Miyauchi S."/>
            <person name="Serrano A."/>
            <person name="Linde D."/>
            <person name="Babiker R."/>
            <person name="Drula E."/>
            <person name="Ayuso-Fernandez I."/>
            <person name="Pacheco R."/>
            <person name="Padilla G."/>
            <person name="Ferreira P."/>
            <person name="Barriuso J."/>
            <person name="Kellner H."/>
            <person name="Castanera R."/>
            <person name="Alfaro M."/>
            <person name="Ramirez L."/>
            <person name="Pisabarro A.G."/>
            <person name="Kuo A."/>
            <person name="Tritt A."/>
            <person name="Lipzen A."/>
            <person name="He G."/>
            <person name="Yan M."/>
            <person name="Ng V."/>
            <person name="Cullen D."/>
            <person name="Martin F."/>
            <person name="Rosso M.-N."/>
            <person name="Henrissat B."/>
            <person name="Hibbett D."/>
            <person name="Martinez A.T."/>
            <person name="Grigoriev I.V."/>
        </authorList>
    </citation>
    <scope>NUCLEOTIDE SEQUENCE</scope>
    <source>
        <strain evidence="2">AH 40177</strain>
    </source>
</reference>
<evidence type="ECO:0000256" key="1">
    <source>
        <dbReference type="SAM" id="MobiDB-lite"/>
    </source>
</evidence>
<organism evidence="2 3">
    <name type="scientific">Rhodocollybia butyracea</name>
    <dbReference type="NCBI Taxonomy" id="206335"/>
    <lineage>
        <taxon>Eukaryota</taxon>
        <taxon>Fungi</taxon>
        <taxon>Dikarya</taxon>
        <taxon>Basidiomycota</taxon>
        <taxon>Agaricomycotina</taxon>
        <taxon>Agaricomycetes</taxon>
        <taxon>Agaricomycetidae</taxon>
        <taxon>Agaricales</taxon>
        <taxon>Marasmiineae</taxon>
        <taxon>Omphalotaceae</taxon>
        <taxon>Rhodocollybia</taxon>
    </lineage>
</organism>
<protein>
    <submittedName>
        <fullName evidence="2">Uncharacterized protein</fullName>
    </submittedName>
</protein>
<dbReference type="Proteomes" id="UP000772434">
    <property type="component" value="Unassembled WGS sequence"/>
</dbReference>
<name>A0A9P5PHB5_9AGAR</name>